<name>A0A6J5MAH4_9CAUD</name>
<proteinExistence type="predicted"/>
<organism evidence="1">
    <name type="scientific">uncultured Caudovirales phage</name>
    <dbReference type="NCBI Taxonomy" id="2100421"/>
    <lineage>
        <taxon>Viruses</taxon>
        <taxon>Duplodnaviria</taxon>
        <taxon>Heunggongvirae</taxon>
        <taxon>Uroviricota</taxon>
        <taxon>Caudoviricetes</taxon>
        <taxon>Peduoviridae</taxon>
        <taxon>Maltschvirus</taxon>
        <taxon>Maltschvirus maltsch</taxon>
    </lineage>
</organism>
<evidence type="ECO:0008006" key="2">
    <source>
        <dbReference type="Google" id="ProtNLM"/>
    </source>
</evidence>
<protein>
    <recommendedName>
        <fullName evidence="2">LysM domain-containing protein</fullName>
    </recommendedName>
</protein>
<gene>
    <name evidence="1" type="ORF">UFOVP449_122</name>
</gene>
<reference evidence="1" key="1">
    <citation type="submission" date="2020-04" db="EMBL/GenBank/DDBJ databases">
        <authorList>
            <person name="Chiriac C."/>
            <person name="Salcher M."/>
            <person name="Ghai R."/>
            <person name="Kavagutti S V."/>
        </authorList>
    </citation>
    <scope>NUCLEOTIDE SEQUENCE</scope>
</reference>
<dbReference type="EMBL" id="LR796420">
    <property type="protein sequence ID" value="CAB4143131.1"/>
    <property type="molecule type" value="Genomic_DNA"/>
</dbReference>
<accession>A0A6J5MAH4</accession>
<sequence length="100" mass="11723">MSNRYLYTKVVKEQDTSRSYYETTIYPSIKPSNSDIYAISEAGDRLDLLAKKYYNDTTKWWIIAVANNLNDGNFYVEEGRQLRIPTDLSRITSDLERLNK</sequence>
<evidence type="ECO:0000313" key="1">
    <source>
        <dbReference type="EMBL" id="CAB4143131.1"/>
    </source>
</evidence>